<evidence type="ECO:0000313" key="2">
    <source>
        <dbReference type="Proteomes" id="UP000194457"/>
    </source>
</evidence>
<evidence type="ECO:0000313" key="1">
    <source>
        <dbReference type="EMBL" id="ART63581.1"/>
    </source>
</evidence>
<accession>A0A240UQ15</accession>
<organism evidence="1 2">
    <name type="scientific">Kushneria marisflavi</name>
    <dbReference type="NCBI Taxonomy" id="157779"/>
    <lineage>
        <taxon>Bacteria</taxon>
        <taxon>Pseudomonadati</taxon>
        <taxon>Pseudomonadota</taxon>
        <taxon>Gammaproteobacteria</taxon>
        <taxon>Oceanospirillales</taxon>
        <taxon>Halomonadaceae</taxon>
        <taxon>Kushneria</taxon>
    </lineage>
</organism>
<protein>
    <submittedName>
        <fullName evidence="1">Uncharacterized protein</fullName>
    </submittedName>
</protein>
<reference evidence="1 2" key="1">
    <citation type="submission" date="2017-05" db="EMBL/GenBank/DDBJ databases">
        <authorList>
            <person name="Song R."/>
            <person name="Chenine A.L."/>
            <person name="Ruprecht R.M."/>
        </authorList>
    </citation>
    <scope>NUCLEOTIDE SEQUENCE [LARGE SCALE GENOMIC DNA]</scope>
    <source>
        <strain evidence="1">SW32</strain>
    </source>
</reference>
<gene>
    <name evidence="1" type="ORF">B9H00_11385</name>
</gene>
<dbReference type="EMBL" id="CP021358">
    <property type="protein sequence ID" value="ART63581.1"/>
    <property type="molecule type" value="Genomic_DNA"/>
</dbReference>
<dbReference type="KEGG" id="kma:B9H00_11385"/>
<proteinExistence type="predicted"/>
<keyword evidence="2" id="KW-1185">Reference proteome</keyword>
<sequence length="62" mass="6627">MRDRYLPVSDHGLTATLTDGIYHVRQSDIAGVPDGFIVGSDCPGQIFPVLDGSQHGGDMEVI</sequence>
<dbReference type="AlphaFoldDB" id="A0A240UQ15"/>
<name>A0A240UQ15_9GAMM</name>
<dbReference type="Proteomes" id="UP000194457">
    <property type="component" value="Chromosome"/>
</dbReference>